<dbReference type="InterPro" id="IPR017096">
    <property type="entry name" value="BTB-kelch_protein"/>
</dbReference>
<proteinExistence type="predicted"/>
<dbReference type="Pfam" id="PF07707">
    <property type="entry name" value="BACK"/>
    <property type="match status" value="1"/>
</dbReference>
<dbReference type="InterPro" id="IPR011705">
    <property type="entry name" value="BACK"/>
</dbReference>
<dbReference type="Gene3D" id="2.120.10.80">
    <property type="entry name" value="Kelch-type beta propeller"/>
    <property type="match status" value="2"/>
</dbReference>
<dbReference type="Pfam" id="PF00651">
    <property type="entry name" value="BTB"/>
    <property type="match status" value="1"/>
</dbReference>
<dbReference type="Pfam" id="PF01344">
    <property type="entry name" value="Kelch_1"/>
    <property type="match status" value="2"/>
</dbReference>
<keyword evidence="5" id="KW-1185">Reference proteome</keyword>
<dbReference type="Gene3D" id="3.30.710.10">
    <property type="entry name" value="Potassium Channel Kv1.1, Chain A"/>
    <property type="match status" value="1"/>
</dbReference>
<dbReference type="STRING" id="50429.A0A2B4SBR5"/>
<dbReference type="PROSITE" id="PS50097">
    <property type="entry name" value="BTB"/>
    <property type="match status" value="1"/>
</dbReference>
<keyword evidence="2" id="KW-0677">Repeat</keyword>
<dbReference type="SUPFAM" id="SSF54695">
    <property type="entry name" value="POZ domain"/>
    <property type="match status" value="1"/>
</dbReference>
<dbReference type="InterPro" id="IPR006652">
    <property type="entry name" value="Kelch_1"/>
</dbReference>
<evidence type="ECO:0000256" key="2">
    <source>
        <dbReference type="ARBA" id="ARBA00022737"/>
    </source>
</evidence>
<dbReference type="Gene3D" id="1.25.40.420">
    <property type="match status" value="1"/>
</dbReference>
<dbReference type="PANTHER" id="PTHR24412:SF497">
    <property type="entry name" value="KELCH-LIKE PROTEIN 18"/>
    <property type="match status" value="1"/>
</dbReference>
<dbReference type="AlphaFoldDB" id="A0A2B4SBR5"/>
<dbReference type="PRINTS" id="PR00501">
    <property type="entry name" value="KELCHREPEAT"/>
</dbReference>
<dbReference type="InterPro" id="IPR011333">
    <property type="entry name" value="SKP1/BTB/POZ_sf"/>
</dbReference>
<organism evidence="4 5">
    <name type="scientific">Stylophora pistillata</name>
    <name type="common">Smooth cauliflower coral</name>
    <dbReference type="NCBI Taxonomy" id="50429"/>
    <lineage>
        <taxon>Eukaryota</taxon>
        <taxon>Metazoa</taxon>
        <taxon>Cnidaria</taxon>
        <taxon>Anthozoa</taxon>
        <taxon>Hexacorallia</taxon>
        <taxon>Scleractinia</taxon>
        <taxon>Astrocoeniina</taxon>
        <taxon>Pocilloporidae</taxon>
        <taxon>Stylophora</taxon>
    </lineage>
</organism>
<name>A0A2B4SBR5_STYPI</name>
<evidence type="ECO:0000259" key="3">
    <source>
        <dbReference type="PROSITE" id="PS50097"/>
    </source>
</evidence>
<reference evidence="5" key="1">
    <citation type="journal article" date="2017" name="bioRxiv">
        <title>Comparative analysis of the genomes of Stylophora pistillata and Acropora digitifera provides evidence for extensive differences between species of corals.</title>
        <authorList>
            <person name="Voolstra C.R."/>
            <person name="Li Y."/>
            <person name="Liew Y.J."/>
            <person name="Baumgarten S."/>
            <person name="Zoccola D."/>
            <person name="Flot J.-F."/>
            <person name="Tambutte S."/>
            <person name="Allemand D."/>
            <person name="Aranda M."/>
        </authorList>
    </citation>
    <scope>NUCLEOTIDE SEQUENCE [LARGE SCALE GENOMIC DNA]</scope>
</reference>
<dbReference type="SMART" id="SM00225">
    <property type="entry name" value="BTB"/>
    <property type="match status" value="1"/>
</dbReference>
<dbReference type="OrthoDB" id="45365at2759"/>
<dbReference type="PIRSF" id="PIRSF037037">
    <property type="entry name" value="Kelch-like_protein_gigaxonin"/>
    <property type="match status" value="1"/>
</dbReference>
<dbReference type="PANTHER" id="PTHR24412">
    <property type="entry name" value="KELCH PROTEIN"/>
    <property type="match status" value="1"/>
</dbReference>
<accession>A0A2B4SBR5</accession>
<evidence type="ECO:0000313" key="4">
    <source>
        <dbReference type="EMBL" id="PFX26529.1"/>
    </source>
</evidence>
<sequence length="657" mass="73344">MKLAQTTKDTDEKEKNRNMTVDRKFSFENDSHLRTVFDALNEQRSSTRFCDAVLKVGEREIRAHRSILVAAIPKIFEGQVKKGDPEFTVDLEGLDPNAVEVLVEFVYTGKLLVASDGVLNLFQAAKTLGMKQVQDSCEKFILEKIVPLDWISLRSFAERNDCPNLKTAIDEFIAHNVEDIFHKKDFFQLPRLQIELATTNNRQEENIGAENLCQMALTWAQKQLEQGNFSLRELLEKTHIMFLTANDELKECTMEDLDSEDEKSKLIITEAQREYIRYTSVEQLAKAEASTSEDEEELTVLIENNKRKRIAHIIQDFKVIGAVQTSDSGCVGVARVGEMLVALSIHSQAPTCANMSDSGDSSSSGEEWVLIAPMSRGRCSVGAVELNGKLYAIGGYDRGDCLNTVEQYDCETNEWMPVTSMNLHRGRLESAVVNGKIFAIGGSNGHTELNTMETYDETSNIWSFGPPMIQSRCSFGTGVIDGRIYAAGGYQGPRNLKSVEVYCPEKGEWTRVAPMNTERNNLCVEALNGKLYAIGGYNGWSCFNSVECYDPEEDRWYLVPPMKTARRGAGAAALHGKLYVIGGSDGTNFLNSVECYDASTNEWKTVASLNIPRHNVGTVVIKDHIYTVGGFGGTSFLKSIECYDVKNDKWNCFINSD</sequence>
<dbReference type="Pfam" id="PF24681">
    <property type="entry name" value="Kelch_KLHDC2_KLHL20_DRC7"/>
    <property type="match status" value="1"/>
</dbReference>
<dbReference type="SMART" id="SM00612">
    <property type="entry name" value="Kelch"/>
    <property type="match status" value="6"/>
</dbReference>
<dbReference type="EMBL" id="LSMT01000124">
    <property type="protein sequence ID" value="PFX26529.1"/>
    <property type="molecule type" value="Genomic_DNA"/>
</dbReference>
<protein>
    <submittedName>
        <fullName evidence="4">Influenza virus NS1A-binding protein-like A</fullName>
    </submittedName>
</protein>
<evidence type="ECO:0000313" key="5">
    <source>
        <dbReference type="Proteomes" id="UP000225706"/>
    </source>
</evidence>
<evidence type="ECO:0000256" key="1">
    <source>
        <dbReference type="ARBA" id="ARBA00022441"/>
    </source>
</evidence>
<gene>
    <name evidence="4" type="primary">ivns1abpa</name>
    <name evidence="4" type="ORF">AWC38_SpisGene8808</name>
</gene>
<feature type="domain" description="BTB" evidence="3">
    <location>
        <begin position="50"/>
        <end position="115"/>
    </location>
</feature>
<dbReference type="InterPro" id="IPR015915">
    <property type="entry name" value="Kelch-typ_b-propeller"/>
</dbReference>
<dbReference type="InterPro" id="IPR000210">
    <property type="entry name" value="BTB/POZ_dom"/>
</dbReference>
<dbReference type="CDD" id="cd18502">
    <property type="entry name" value="BACK_NS1BP_IVNS1ABP"/>
    <property type="match status" value="1"/>
</dbReference>
<comment type="caution">
    <text evidence="4">The sequence shown here is derived from an EMBL/GenBank/DDBJ whole genome shotgun (WGS) entry which is preliminary data.</text>
</comment>
<dbReference type="CDD" id="cd18306">
    <property type="entry name" value="BTB_POZ_NS1BP"/>
    <property type="match status" value="1"/>
</dbReference>
<keyword evidence="1" id="KW-0880">Kelch repeat</keyword>
<dbReference type="Proteomes" id="UP000225706">
    <property type="component" value="Unassembled WGS sequence"/>
</dbReference>
<dbReference type="SUPFAM" id="SSF117281">
    <property type="entry name" value="Kelch motif"/>
    <property type="match status" value="2"/>
</dbReference>